<feature type="transmembrane region" description="Helical" evidence="1">
    <location>
        <begin position="17"/>
        <end position="39"/>
    </location>
</feature>
<keyword evidence="4" id="KW-1185">Reference proteome</keyword>
<keyword evidence="1" id="KW-0472">Membrane</keyword>
<feature type="transmembrane region" description="Helical" evidence="1">
    <location>
        <begin position="59"/>
        <end position="81"/>
    </location>
</feature>
<name>A0A1V9ZBJ3_9STRA</name>
<keyword evidence="1" id="KW-0812">Transmembrane</keyword>
<dbReference type="OrthoDB" id="68481at2759"/>
<evidence type="ECO:0000313" key="3">
    <source>
        <dbReference type="EMBL" id="OQR95365.1"/>
    </source>
</evidence>
<dbReference type="STRING" id="74557.A0A1V9ZBJ3"/>
<dbReference type="PROSITE" id="PS50222">
    <property type="entry name" value="EF_HAND_2"/>
    <property type="match status" value="1"/>
</dbReference>
<feature type="transmembrane region" description="Helical" evidence="1">
    <location>
        <begin position="255"/>
        <end position="274"/>
    </location>
</feature>
<dbReference type="EMBL" id="JNBS01002124">
    <property type="protein sequence ID" value="OQR95365.1"/>
    <property type="molecule type" value="Genomic_DNA"/>
</dbReference>
<proteinExistence type="predicted"/>
<gene>
    <name evidence="3" type="ORF">THRCLA_07936</name>
</gene>
<feature type="transmembrane region" description="Helical" evidence="1">
    <location>
        <begin position="93"/>
        <end position="113"/>
    </location>
</feature>
<dbReference type="GO" id="GO:0005509">
    <property type="term" value="F:calcium ion binding"/>
    <property type="evidence" value="ECO:0007669"/>
    <property type="project" value="InterPro"/>
</dbReference>
<comment type="caution">
    <text evidence="3">The sequence shown here is derived from an EMBL/GenBank/DDBJ whole genome shotgun (WGS) entry which is preliminary data.</text>
</comment>
<feature type="transmembrane region" description="Helical" evidence="1">
    <location>
        <begin position="202"/>
        <end position="222"/>
    </location>
</feature>
<dbReference type="Proteomes" id="UP000243217">
    <property type="component" value="Unassembled WGS sequence"/>
</dbReference>
<keyword evidence="1" id="KW-1133">Transmembrane helix</keyword>
<dbReference type="InterPro" id="IPR002048">
    <property type="entry name" value="EF_hand_dom"/>
</dbReference>
<sequence length="574" mass="65781">MVTRHLAGSVDLTIDRVVLWTFFVILFIALLEFGLQKLVEICHKYEKYHEMLNKVTGELMIVGLIYLIVKLLCYFNIIAYGGLEYYALDAADMLLFFVVIGLVLQSIIIFVRLRISNARVDSATITTTSALVEIAENNKANVNNSGWFARQWASYTMYRKLERKLLDAYFHDVHKLPTIFSFSKYLREVQDTTIVDLIEIDILGYSMLLVLFLCFFACTGELQANTLYRSSLDPDSSLGKISAQMDDKRKCVFKTFAWVLTGILLLMAVYLKIFTKALVNHAKYHFLDKFESSPHPKSHVDGMIEALKCASIVESQHNTTYYQDLNRLQELSDHLTNQVTKVEGCFKSNLIVQLISSLCCKSRQTSKITDGTEPLYLEDPSLKMPMPYSRIFLQFCLKAFLIVNGLYYSMLISCIVPSLDSQDLSKLGILLIPLLINSFWLAPLVVHKFAILDATWDIDPFVLAAVLDHIRDVEELNVSMVKEIREHLADTEKDVDVILKEMELIDTKDGNKDGYIEIDSLRRILTKYGFKLSRHKFHTLVLLKYQTKGTTVKFEDILHVIKTHQDTPSDSRFV</sequence>
<feature type="domain" description="EF-hand" evidence="2">
    <location>
        <begin position="496"/>
        <end position="531"/>
    </location>
</feature>
<dbReference type="InterPro" id="IPR011992">
    <property type="entry name" value="EF-hand-dom_pair"/>
</dbReference>
<reference evidence="3 4" key="1">
    <citation type="journal article" date="2014" name="Genome Biol. Evol.">
        <title>The secreted proteins of Achlya hypogyna and Thraustotheca clavata identify the ancestral oomycete secretome and reveal gene acquisitions by horizontal gene transfer.</title>
        <authorList>
            <person name="Misner I."/>
            <person name="Blouin N."/>
            <person name="Leonard G."/>
            <person name="Richards T.A."/>
            <person name="Lane C.E."/>
        </authorList>
    </citation>
    <scope>NUCLEOTIDE SEQUENCE [LARGE SCALE GENOMIC DNA]</scope>
    <source>
        <strain evidence="3 4">ATCC 34112</strain>
    </source>
</reference>
<evidence type="ECO:0000259" key="2">
    <source>
        <dbReference type="PROSITE" id="PS50222"/>
    </source>
</evidence>
<feature type="transmembrane region" description="Helical" evidence="1">
    <location>
        <begin position="428"/>
        <end position="446"/>
    </location>
</feature>
<protein>
    <recommendedName>
        <fullName evidence="2">EF-hand domain-containing protein</fullName>
    </recommendedName>
</protein>
<accession>A0A1V9ZBJ3</accession>
<evidence type="ECO:0000256" key="1">
    <source>
        <dbReference type="SAM" id="Phobius"/>
    </source>
</evidence>
<dbReference type="AlphaFoldDB" id="A0A1V9ZBJ3"/>
<dbReference type="SUPFAM" id="SSF47473">
    <property type="entry name" value="EF-hand"/>
    <property type="match status" value="1"/>
</dbReference>
<evidence type="ECO:0000313" key="4">
    <source>
        <dbReference type="Proteomes" id="UP000243217"/>
    </source>
</evidence>
<organism evidence="3 4">
    <name type="scientific">Thraustotheca clavata</name>
    <dbReference type="NCBI Taxonomy" id="74557"/>
    <lineage>
        <taxon>Eukaryota</taxon>
        <taxon>Sar</taxon>
        <taxon>Stramenopiles</taxon>
        <taxon>Oomycota</taxon>
        <taxon>Saprolegniomycetes</taxon>
        <taxon>Saprolegniales</taxon>
        <taxon>Achlyaceae</taxon>
        <taxon>Thraustotheca</taxon>
    </lineage>
</organism>